<organism evidence="3 4">
    <name type="scientific">Anopheles culicifacies</name>
    <dbReference type="NCBI Taxonomy" id="139723"/>
    <lineage>
        <taxon>Eukaryota</taxon>
        <taxon>Metazoa</taxon>
        <taxon>Ecdysozoa</taxon>
        <taxon>Arthropoda</taxon>
        <taxon>Hexapoda</taxon>
        <taxon>Insecta</taxon>
        <taxon>Pterygota</taxon>
        <taxon>Neoptera</taxon>
        <taxon>Endopterygota</taxon>
        <taxon>Diptera</taxon>
        <taxon>Nematocera</taxon>
        <taxon>Culicoidea</taxon>
        <taxon>Culicidae</taxon>
        <taxon>Anophelinae</taxon>
        <taxon>Anopheles</taxon>
        <taxon>culicifacies species complex</taxon>
    </lineage>
</organism>
<feature type="region of interest" description="Disordered" evidence="1">
    <location>
        <begin position="122"/>
        <end position="144"/>
    </location>
</feature>
<dbReference type="Proteomes" id="UP000075883">
    <property type="component" value="Unassembled WGS sequence"/>
</dbReference>
<dbReference type="EMBL" id="AXCM01000799">
    <property type="status" value="NOT_ANNOTATED_CDS"/>
    <property type="molecule type" value="Genomic_DNA"/>
</dbReference>
<reference evidence="4" key="1">
    <citation type="submission" date="2013-09" db="EMBL/GenBank/DDBJ databases">
        <title>The Genome Sequence of Anopheles culicifacies species A.</title>
        <authorList>
            <consortium name="The Broad Institute Genomics Platform"/>
            <person name="Neafsey D.E."/>
            <person name="Besansky N."/>
            <person name="Howell P."/>
            <person name="Walton C."/>
            <person name="Young S.K."/>
            <person name="Zeng Q."/>
            <person name="Gargeya S."/>
            <person name="Fitzgerald M."/>
            <person name="Haas B."/>
            <person name="Abouelleil A."/>
            <person name="Allen A.W."/>
            <person name="Alvarado L."/>
            <person name="Arachchi H.M."/>
            <person name="Berlin A.M."/>
            <person name="Chapman S.B."/>
            <person name="Gainer-Dewar J."/>
            <person name="Goldberg J."/>
            <person name="Griggs A."/>
            <person name="Gujja S."/>
            <person name="Hansen M."/>
            <person name="Howarth C."/>
            <person name="Imamovic A."/>
            <person name="Ireland A."/>
            <person name="Larimer J."/>
            <person name="McCowan C."/>
            <person name="Murphy C."/>
            <person name="Pearson M."/>
            <person name="Poon T.W."/>
            <person name="Priest M."/>
            <person name="Roberts A."/>
            <person name="Saif S."/>
            <person name="Shea T."/>
            <person name="Sisk P."/>
            <person name="Sykes S."/>
            <person name="Wortman J."/>
            <person name="Nusbaum C."/>
            <person name="Birren B."/>
        </authorList>
    </citation>
    <scope>NUCLEOTIDE SEQUENCE [LARGE SCALE GENOMIC DNA]</scope>
    <source>
        <strain evidence="4">A-37</strain>
    </source>
</reference>
<name>A0A182MHI2_9DIPT</name>
<feature type="signal peptide" evidence="2">
    <location>
        <begin position="1"/>
        <end position="30"/>
    </location>
</feature>
<proteinExistence type="predicted"/>
<sequence>MATQRNVLLWKMMIMLSALVALLIAESSTASPLAGPSSSSTRLRRVHKSTHSEVVSSEQSPTQEVAKTRPQKTFDSQLGMGRTFSSRKTTVTTAKTISSSTLQQRVDQAVQKVRARSKEIKMEQEQKRVDRKLRRDQKKQEREQIVPAASINPHNLKMPDCPTGKVYNGRRCVTMGKLPKH</sequence>
<dbReference type="EnsemblMetazoa" id="ACUA018397-RA">
    <property type="protein sequence ID" value="ACUA018397-PA"/>
    <property type="gene ID" value="ACUA018397"/>
</dbReference>
<evidence type="ECO:0000313" key="4">
    <source>
        <dbReference type="Proteomes" id="UP000075883"/>
    </source>
</evidence>
<dbReference type="VEuPathDB" id="VectorBase:ACUA018397"/>
<evidence type="ECO:0000256" key="1">
    <source>
        <dbReference type="SAM" id="MobiDB-lite"/>
    </source>
</evidence>
<keyword evidence="2" id="KW-0732">Signal</keyword>
<feature type="chain" id="PRO_5008128332" evidence="2">
    <location>
        <begin position="31"/>
        <end position="181"/>
    </location>
</feature>
<protein>
    <submittedName>
        <fullName evidence="3">Uncharacterized protein</fullName>
    </submittedName>
</protein>
<feature type="compositionally biased region" description="Polar residues" evidence="1">
    <location>
        <begin position="30"/>
        <end position="41"/>
    </location>
</feature>
<evidence type="ECO:0000313" key="3">
    <source>
        <dbReference type="EnsemblMetazoa" id="ACUA018397-PA"/>
    </source>
</evidence>
<reference evidence="3" key="2">
    <citation type="submission" date="2020-05" db="UniProtKB">
        <authorList>
            <consortium name="EnsemblMetazoa"/>
        </authorList>
    </citation>
    <scope>IDENTIFICATION</scope>
    <source>
        <strain evidence="3">A-37</strain>
    </source>
</reference>
<feature type="region of interest" description="Disordered" evidence="1">
    <location>
        <begin position="30"/>
        <end position="78"/>
    </location>
</feature>
<dbReference type="AlphaFoldDB" id="A0A182MHI2"/>
<evidence type="ECO:0000256" key="2">
    <source>
        <dbReference type="SAM" id="SignalP"/>
    </source>
</evidence>
<keyword evidence="4" id="KW-1185">Reference proteome</keyword>
<feature type="compositionally biased region" description="Polar residues" evidence="1">
    <location>
        <begin position="52"/>
        <end position="76"/>
    </location>
</feature>
<accession>A0A182MHI2</accession>